<dbReference type="GO" id="GO:0070273">
    <property type="term" value="F:phosphatidylinositol-4-phosphate binding"/>
    <property type="evidence" value="ECO:0007669"/>
    <property type="project" value="InterPro"/>
</dbReference>
<dbReference type="Proteomes" id="UP000587002">
    <property type="component" value="Unassembled WGS sequence"/>
</dbReference>
<name>A0A853APE7_9PSEU</name>
<dbReference type="EMBL" id="JACCFJ010000001">
    <property type="protein sequence ID" value="NYI82081.1"/>
    <property type="molecule type" value="Genomic_DNA"/>
</dbReference>
<organism evidence="5 6">
    <name type="scientific">Saccharopolyspora hordei</name>
    <dbReference type="NCBI Taxonomy" id="1838"/>
    <lineage>
        <taxon>Bacteria</taxon>
        <taxon>Bacillati</taxon>
        <taxon>Actinomycetota</taxon>
        <taxon>Actinomycetes</taxon>
        <taxon>Pseudonocardiales</taxon>
        <taxon>Pseudonocardiaceae</taxon>
        <taxon>Saccharopolyspora</taxon>
    </lineage>
</organism>
<proteinExistence type="predicted"/>
<dbReference type="Gene3D" id="1.10.3630.10">
    <property type="entry name" value="yeast vps74-n-term truncation variant domain like"/>
    <property type="match status" value="1"/>
</dbReference>
<dbReference type="InterPro" id="IPR038261">
    <property type="entry name" value="GPP34-like_sf"/>
</dbReference>
<reference evidence="5 6" key="1">
    <citation type="submission" date="2020-07" db="EMBL/GenBank/DDBJ databases">
        <title>Sequencing the genomes of 1000 actinobacteria strains.</title>
        <authorList>
            <person name="Klenk H.-P."/>
        </authorList>
    </citation>
    <scope>NUCLEOTIDE SEQUENCE [LARGE SCALE GENOMIC DNA]</scope>
    <source>
        <strain evidence="5 6">DSM 44065</strain>
    </source>
</reference>
<sequence length="219" mass="23555">MGEYANLLTVPDELALLLHKPSGTSFVGASPGAATAAAEVGELVLHGRLALRGTAVQLRDASSSGLPWLDQLMAQLQRVAGRDDRPVQLGWWLPLRSGAFATHRSVLVERGVLRLERRKFLGVLPDDRYHPDRATRDALLAELHGLAQGELPVDGRRALLGALVHRSGLDHALNLDRAERARLRALADRADLDDHVGSAVLAAELAMAVTPNAIVLADH</sequence>
<keyword evidence="3" id="KW-0446">Lipid-binding</keyword>
<keyword evidence="4" id="KW-0472">Membrane</keyword>
<evidence type="ECO:0000313" key="5">
    <source>
        <dbReference type="EMBL" id="NYI82081.1"/>
    </source>
</evidence>
<keyword evidence="6" id="KW-1185">Reference proteome</keyword>
<evidence type="ECO:0008006" key="7">
    <source>
        <dbReference type="Google" id="ProtNLM"/>
    </source>
</evidence>
<accession>A0A853APE7</accession>
<evidence type="ECO:0000313" key="6">
    <source>
        <dbReference type="Proteomes" id="UP000587002"/>
    </source>
</evidence>
<dbReference type="Pfam" id="PF05719">
    <property type="entry name" value="GPP34"/>
    <property type="match status" value="1"/>
</dbReference>
<evidence type="ECO:0000256" key="1">
    <source>
        <dbReference type="ARBA" id="ARBA00004255"/>
    </source>
</evidence>
<comment type="caution">
    <text evidence="5">The sequence shown here is derived from an EMBL/GenBank/DDBJ whole genome shotgun (WGS) entry which is preliminary data.</text>
</comment>
<dbReference type="GO" id="GO:0005737">
    <property type="term" value="C:cytoplasm"/>
    <property type="evidence" value="ECO:0007669"/>
    <property type="project" value="UniProtKB-ARBA"/>
</dbReference>
<evidence type="ECO:0000256" key="3">
    <source>
        <dbReference type="ARBA" id="ARBA00023121"/>
    </source>
</evidence>
<dbReference type="GO" id="GO:0012505">
    <property type="term" value="C:endomembrane system"/>
    <property type="evidence" value="ECO:0007669"/>
    <property type="project" value="UniProtKB-ARBA"/>
</dbReference>
<protein>
    <recommendedName>
        <fullName evidence="7">GPP34 family phosphoprotein</fullName>
    </recommendedName>
</protein>
<dbReference type="RefSeq" id="WP_179717600.1">
    <property type="nucleotide sequence ID" value="NZ_BAABFH010000001.1"/>
</dbReference>
<gene>
    <name evidence="5" type="ORF">HNR68_000711</name>
</gene>
<comment type="subcellular location">
    <subcellularLocation>
        <location evidence="1">Golgi apparatus membrane</location>
        <topology evidence="1">Peripheral membrane protein</topology>
        <orientation evidence="1">Cytoplasmic side</orientation>
    </subcellularLocation>
</comment>
<dbReference type="AlphaFoldDB" id="A0A853APE7"/>
<evidence type="ECO:0000256" key="2">
    <source>
        <dbReference type="ARBA" id="ARBA00023034"/>
    </source>
</evidence>
<evidence type="ECO:0000256" key="4">
    <source>
        <dbReference type="ARBA" id="ARBA00023136"/>
    </source>
</evidence>
<dbReference type="InterPro" id="IPR008628">
    <property type="entry name" value="GPP34-like"/>
</dbReference>
<keyword evidence="2" id="KW-0333">Golgi apparatus</keyword>